<evidence type="ECO:0000256" key="1">
    <source>
        <dbReference type="SAM" id="MobiDB-lite"/>
    </source>
</evidence>
<organism evidence="2 3">
    <name type="scientific">Rubellimicrobium mesophilum DSM 19309</name>
    <dbReference type="NCBI Taxonomy" id="442562"/>
    <lineage>
        <taxon>Bacteria</taxon>
        <taxon>Pseudomonadati</taxon>
        <taxon>Pseudomonadota</taxon>
        <taxon>Alphaproteobacteria</taxon>
        <taxon>Rhodobacterales</taxon>
        <taxon>Roseobacteraceae</taxon>
        <taxon>Rubellimicrobium</taxon>
    </lineage>
</organism>
<sequence>MKRLLPLALLPLLAACEAPSDQPGAPHGGLAGLFQHPEAEPPAPEPLPPQVLAALPAGVPPTVVQQGADGCYLLTIEVTDPPTGYPLRDAAGTPVCEGGAVAMATDPAPIPGASAPLAPGSITPPAPIAPLNPT</sequence>
<name>A0A017HF59_9RHOB</name>
<dbReference type="HOGENOM" id="CLU_1894650_0_0_5"/>
<feature type="compositionally biased region" description="Pro residues" evidence="1">
    <location>
        <begin position="122"/>
        <end position="134"/>
    </location>
</feature>
<comment type="caution">
    <text evidence="2">The sequence shown here is derived from an EMBL/GenBank/DDBJ whole genome shotgun (WGS) entry which is preliminary data.</text>
</comment>
<dbReference type="STRING" id="442562.Rumeso_04821"/>
<proteinExistence type="predicted"/>
<evidence type="ECO:0000313" key="2">
    <source>
        <dbReference type="EMBL" id="EYD72945.1"/>
    </source>
</evidence>
<dbReference type="EMBL" id="AOSK01000132">
    <property type="protein sequence ID" value="EYD72945.1"/>
    <property type="molecule type" value="Genomic_DNA"/>
</dbReference>
<gene>
    <name evidence="2" type="ORF">Rumeso_04821</name>
</gene>
<dbReference type="RefSeq" id="WP_211262801.1">
    <property type="nucleotide sequence ID" value="NZ_KK088558.1"/>
</dbReference>
<keyword evidence="3" id="KW-1185">Reference proteome</keyword>
<dbReference type="Proteomes" id="UP000019666">
    <property type="component" value="Unassembled WGS sequence"/>
</dbReference>
<reference evidence="2 3" key="1">
    <citation type="submission" date="2013-02" db="EMBL/GenBank/DDBJ databases">
        <authorList>
            <person name="Fiebig A."/>
            <person name="Goeker M."/>
            <person name="Klenk H.-P.P."/>
        </authorList>
    </citation>
    <scope>NUCLEOTIDE SEQUENCE [LARGE SCALE GENOMIC DNA]</scope>
    <source>
        <strain evidence="2 3">DSM 19309</strain>
    </source>
</reference>
<evidence type="ECO:0000313" key="3">
    <source>
        <dbReference type="Proteomes" id="UP000019666"/>
    </source>
</evidence>
<dbReference type="AlphaFoldDB" id="A0A017HF59"/>
<dbReference type="PROSITE" id="PS51257">
    <property type="entry name" value="PROKAR_LIPOPROTEIN"/>
    <property type="match status" value="1"/>
</dbReference>
<feature type="region of interest" description="Disordered" evidence="1">
    <location>
        <begin position="19"/>
        <end position="48"/>
    </location>
</feature>
<feature type="region of interest" description="Disordered" evidence="1">
    <location>
        <begin position="112"/>
        <end position="134"/>
    </location>
</feature>
<accession>A0A017HF59</accession>
<protein>
    <recommendedName>
        <fullName evidence="4">Lipoprotein</fullName>
    </recommendedName>
</protein>
<evidence type="ECO:0008006" key="4">
    <source>
        <dbReference type="Google" id="ProtNLM"/>
    </source>
</evidence>